<dbReference type="GO" id="GO:0006508">
    <property type="term" value="P:proteolysis"/>
    <property type="evidence" value="ECO:0007669"/>
    <property type="project" value="UniProtKB-KW"/>
</dbReference>
<keyword evidence="3" id="KW-0378">Hydrolase</keyword>
<dbReference type="InterPro" id="IPR020891">
    <property type="entry name" value="UPF0758_CS"/>
</dbReference>
<evidence type="ECO:0000313" key="7">
    <source>
        <dbReference type="EMBL" id="AFD05333.1"/>
    </source>
</evidence>
<keyword evidence="5" id="KW-0482">Metalloprotease</keyword>
<name>H8KNS2_SOLCM</name>
<keyword evidence="8" id="KW-1185">Reference proteome</keyword>
<dbReference type="Proteomes" id="UP000007590">
    <property type="component" value="Chromosome"/>
</dbReference>
<keyword evidence="4" id="KW-0862">Zinc</keyword>
<feature type="domain" description="MPN" evidence="6">
    <location>
        <begin position="31"/>
        <end position="156"/>
    </location>
</feature>
<reference evidence="7" key="1">
    <citation type="submission" date="2012-02" db="EMBL/GenBank/DDBJ databases">
        <title>The complete genome of Solitalea canadensis DSM 3403.</title>
        <authorList>
            <consortium name="US DOE Joint Genome Institute (JGI-PGF)"/>
            <person name="Lucas S."/>
            <person name="Copeland A."/>
            <person name="Lapidus A."/>
            <person name="Glavina del Rio T."/>
            <person name="Dalin E."/>
            <person name="Tice H."/>
            <person name="Bruce D."/>
            <person name="Goodwin L."/>
            <person name="Pitluck S."/>
            <person name="Peters L."/>
            <person name="Ovchinnikova G."/>
            <person name="Lu M."/>
            <person name="Kyrpides N."/>
            <person name="Mavromatis K."/>
            <person name="Ivanova N."/>
            <person name="Brettin T."/>
            <person name="Detter J.C."/>
            <person name="Han C."/>
            <person name="Larimer F."/>
            <person name="Land M."/>
            <person name="Hauser L."/>
            <person name="Markowitz V."/>
            <person name="Cheng J.-F."/>
            <person name="Hugenholtz P."/>
            <person name="Woyke T."/>
            <person name="Wu D."/>
            <person name="Spring S."/>
            <person name="Schroeder M."/>
            <person name="Kopitz M."/>
            <person name="Brambilla E."/>
            <person name="Klenk H.-P."/>
            <person name="Eisen J.A."/>
        </authorList>
    </citation>
    <scope>NUCLEOTIDE SEQUENCE</scope>
    <source>
        <strain evidence="7">DSM 3403</strain>
    </source>
</reference>
<dbReference type="HOGENOM" id="CLU_073529_3_0_10"/>
<dbReference type="Gene3D" id="3.40.140.10">
    <property type="entry name" value="Cytidine Deaminase, domain 2"/>
    <property type="match status" value="1"/>
</dbReference>
<gene>
    <name evidence="7" type="ordered locus">Solca_0183</name>
</gene>
<evidence type="ECO:0000313" key="8">
    <source>
        <dbReference type="Proteomes" id="UP000007590"/>
    </source>
</evidence>
<keyword evidence="1" id="KW-0645">Protease</keyword>
<dbReference type="PANTHER" id="PTHR30471">
    <property type="entry name" value="DNA REPAIR PROTEIN RADC"/>
    <property type="match status" value="1"/>
</dbReference>
<keyword evidence="2" id="KW-0479">Metal-binding</keyword>
<dbReference type="PROSITE" id="PS50249">
    <property type="entry name" value="MPN"/>
    <property type="match status" value="1"/>
</dbReference>
<dbReference type="OrthoDB" id="9804482at2"/>
<dbReference type="InterPro" id="IPR037518">
    <property type="entry name" value="MPN"/>
</dbReference>
<accession>H8KNS2</accession>
<evidence type="ECO:0000256" key="4">
    <source>
        <dbReference type="ARBA" id="ARBA00022833"/>
    </source>
</evidence>
<dbReference type="InterPro" id="IPR001405">
    <property type="entry name" value="UPF0758"/>
</dbReference>
<evidence type="ECO:0000256" key="2">
    <source>
        <dbReference type="ARBA" id="ARBA00022723"/>
    </source>
</evidence>
<dbReference type="GO" id="GO:0008237">
    <property type="term" value="F:metallopeptidase activity"/>
    <property type="evidence" value="ECO:0007669"/>
    <property type="project" value="UniProtKB-KW"/>
</dbReference>
<evidence type="ECO:0000256" key="3">
    <source>
        <dbReference type="ARBA" id="ARBA00022801"/>
    </source>
</evidence>
<proteinExistence type="predicted"/>
<sequence>METLQDLSLHFKVAEIQLSYQSKIKFSELPKVTCSADAYKLLDSLWDKTKIDLLEEFKVMLLNKANKVLGVINLASGGVDATVADQRLIFAAALKANATAIILAHNHPSGRLVESAQDRNLTEKMVKAGEILNIAVLDHFIISSEGYFSFADKGLL</sequence>
<dbReference type="GO" id="GO:0046872">
    <property type="term" value="F:metal ion binding"/>
    <property type="evidence" value="ECO:0007669"/>
    <property type="project" value="UniProtKB-KW"/>
</dbReference>
<evidence type="ECO:0000259" key="6">
    <source>
        <dbReference type="PROSITE" id="PS50249"/>
    </source>
</evidence>
<dbReference type="PROSITE" id="PS01302">
    <property type="entry name" value="UPF0758"/>
    <property type="match status" value="1"/>
</dbReference>
<dbReference type="RefSeq" id="WP_014678561.1">
    <property type="nucleotide sequence ID" value="NC_017770.1"/>
</dbReference>
<evidence type="ECO:0000256" key="5">
    <source>
        <dbReference type="ARBA" id="ARBA00023049"/>
    </source>
</evidence>
<dbReference type="eggNOG" id="COG2003">
    <property type="taxonomic scope" value="Bacteria"/>
</dbReference>
<dbReference type="STRING" id="929556.Solca_0183"/>
<evidence type="ECO:0000256" key="1">
    <source>
        <dbReference type="ARBA" id="ARBA00022670"/>
    </source>
</evidence>
<dbReference type="PANTHER" id="PTHR30471:SF3">
    <property type="entry name" value="UPF0758 PROTEIN YEES-RELATED"/>
    <property type="match status" value="1"/>
</dbReference>
<dbReference type="AlphaFoldDB" id="H8KNS2"/>
<dbReference type="Pfam" id="PF04002">
    <property type="entry name" value="RadC"/>
    <property type="match status" value="1"/>
</dbReference>
<dbReference type="CDD" id="cd08071">
    <property type="entry name" value="MPN_DUF2466"/>
    <property type="match status" value="1"/>
</dbReference>
<dbReference type="InterPro" id="IPR025657">
    <property type="entry name" value="RadC_JAB"/>
</dbReference>
<protein>
    <submittedName>
        <fullName evidence="7">DNA repair protein</fullName>
    </submittedName>
</protein>
<dbReference type="EMBL" id="CP003349">
    <property type="protein sequence ID" value="AFD05333.1"/>
    <property type="molecule type" value="Genomic_DNA"/>
</dbReference>
<organism evidence="7 8">
    <name type="scientific">Solitalea canadensis (strain ATCC 29591 / DSM 3403 / JCM 21819 / LMG 8368 / NBRC 15130 / NCIMB 12057 / USAM 9D)</name>
    <name type="common">Flexibacter canadensis</name>
    <dbReference type="NCBI Taxonomy" id="929556"/>
    <lineage>
        <taxon>Bacteria</taxon>
        <taxon>Pseudomonadati</taxon>
        <taxon>Bacteroidota</taxon>
        <taxon>Sphingobacteriia</taxon>
        <taxon>Sphingobacteriales</taxon>
        <taxon>Sphingobacteriaceae</taxon>
        <taxon>Solitalea</taxon>
    </lineage>
</organism>
<dbReference type="KEGG" id="scn:Solca_0183"/>